<evidence type="ECO:0000313" key="4">
    <source>
        <dbReference type="EMBL" id="CAJ1963651.1"/>
    </source>
</evidence>
<proteinExistence type="predicted"/>
<dbReference type="PANTHER" id="PTHR15704:SF7">
    <property type="entry name" value="SUPERKILLER COMPLEX PROTEIN 3"/>
    <property type="match status" value="1"/>
</dbReference>
<keyword evidence="1" id="KW-0677">Repeat</keyword>
<dbReference type="InterPro" id="IPR039226">
    <property type="entry name" value="Ski3/TTC37"/>
</dbReference>
<keyword evidence="2 3" id="KW-0802">TPR repeat</keyword>
<dbReference type="GO" id="GO:0055087">
    <property type="term" value="C:Ski complex"/>
    <property type="evidence" value="ECO:0007669"/>
    <property type="project" value="InterPro"/>
</dbReference>
<accession>A0AAD2G6T2</accession>
<dbReference type="PANTHER" id="PTHR15704">
    <property type="entry name" value="SUPERKILLER 3 PROTEIN-RELATED"/>
    <property type="match status" value="1"/>
</dbReference>
<dbReference type="Proteomes" id="UP001295423">
    <property type="component" value="Unassembled WGS sequence"/>
</dbReference>
<sequence length="1460" mass="161989">MQAPSVPKIKKVVGGVKARWLDNDEAANDPEGTYCALLKMELLLRGVIVEDDKKLWGEVLSSVGKPLLDDQRVPKPLISGGNIIAGKLAEQFSKSKHIFYPMLTEASGPTKRAQDLKDRRLLVLLRQDFDPLEVAKGYFLRAAEANPEKPTMWRQVFDLMIRQHDDEAPFEAQRIIEKLVTIASSKGNVKRSAELRLKLCRSYLNTNRNIPEESPSVIFAGSSSHHPEKDLVKVAEFAKSTLREALFENLEEEDQILYKILRLRVELAAEDAEIDKMAQQRYNASVNRSKTASMIAIREMCKEEVLSQLEDPAREASFGVRDVLLHTLSAGSASLLPGCIEMTQIALLRFRAKAQLRKSNDGWKILLEYTRPVVEGASSASLWNSNMPHGGRQSKIYNWFSQTPPSIQSMLLSVAYTLPLTYWMLLPYNPEPMTEKFQFLLDVISCTNVNDEKLSPGLSRKRESIILAERKHARSMIKCFLCTENEAHLFEIFQETVANKSRETKFPLGHLRCLVSWSGWYQPSWFLYSRLGDVRSLLAASKLDAGRPLSPLEETIFDLAHADAEFLQGGSVQRACDLYLKVLANLENDRSMDGGTRILFQSHCNNGLASACAGGARIKNNGTVEQFASNALRILEVNHPIAPFHIWRDPASASKAFAYQLGVARQLVADSLVAKRNYKEAQDLLEAAVHDSPSNAPAALALGEFLLRMAFFVNNNRSEQVDKQAQVHLLKAAKLDPLQARPFALLGYWFEEKGDIARAEGCYSKCLVNDPCDPVAGRGILRIATDGNSQEYIDAALEQNSKWNGWAWNAVGLKKVMVGEDEFALVALLKAARCRDIRKAKDRVHDLFYRQISEGLNEEAIVFENIGLCYRRLGRFTAAMRSFHLAIELSKAENLVPLSALCSCAQVEIELALFEEAAEKFAEILQNRASGDFQSIAAYGQGVALLSLAERDLQDGKAGSAFGKVTKAIHGCLRLSDEFDCIYKLLGDLYSFGALIPSALFDHTHDDANTTQGGHVKKQLEFVSHGENAYRSALASVETRLHADQSIGSQASYRCDIASNILLQAKIVASTCEAGSIDSVCTSMYKKAANEFERSLSFIPISAVAWCGFGCSVDDPLLAQHAFCRSLQIERLLPDGYTNVGFLYTKLHAHFASEETMHVLTQVADTPLMWVNRAFILEQKSGERLEAKADDLKMVVEASDAYRAALQVMKQPDALIGLAATGMLSGKGCLGVYANHKKNTLALLNEFLATTSYLREEAQLLADLVGMEQAALAKNATWRNDEIEKARNLTRMGLSDASVTKRVNARSMEKCLQKPMVRTPQRKDIAPDVSGTQAKIIGKPNDPMQWLVIAKSVASKIDLTSSREVVGEALRMAKKASDLLTHNMTSSHFIDKSHNPLEANMVAEALSLVCSLQSIQNDQRESSNNSLGYNLQHAMMVCPDSKVARVLLRCNTTYVRGIAM</sequence>
<organism evidence="4 5">
    <name type="scientific">Cylindrotheca closterium</name>
    <dbReference type="NCBI Taxonomy" id="2856"/>
    <lineage>
        <taxon>Eukaryota</taxon>
        <taxon>Sar</taxon>
        <taxon>Stramenopiles</taxon>
        <taxon>Ochrophyta</taxon>
        <taxon>Bacillariophyta</taxon>
        <taxon>Bacillariophyceae</taxon>
        <taxon>Bacillariophycidae</taxon>
        <taxon>Bacillariales</taxon>
        <taxon>Bacillariaceae</taxon>
        <taxon>Cylindrotheca</taxon>
    </lineage>
</organism>
<dbReference type="InterPro" id="IPR019734">
    <property type="entry name" value="TPR_rpt"/>
</dbReference>
<evidence type="ECO:0000256" key="2">
    <source>
        <dbReference type="ARBA" id="ARBA00022803"/>
    </source>
</evidence>
<dbReference type="SMART" id="SM00028">
    <property type="entry name" value="TPR"/>
    <property type="match status" value="2"/>
</dbReference>
<evidence type="ECO:0000256" key="1">
    <source>
        <dbReference type="ARBA" id="ARBA00022737"/>
    </source>
</evidence>
<dbReference type="EMBL" id="CAKOGP040002156">
    <property type="protein sequence ID" value="CAJ1963651.1"/>
    <property type="molecule type" value="Genomic_DNA"/>
</dbReference>
<evidence type="ECO:0000313" key="5">
    <source>
        <dbReference type="Proteomes" id="UP001295423"/>
    </source>
</evidence>
<dbReference type="InterPro" id="IPR011990">
    <property type="entry name" value="TPR-like_helical_dom_sf"/>
</dbReference>
<comment type="caution">
    <text evidence="4">The sequence shown here is derived from an EMBL/GenBank/DDBJ whole genome shotgun (WGS) entry which is preliminary data.</text>
</comment>
<dbReference type="GO" id="GO:0006401">
    <property type="term" value="P:RNA catabolic process"/>
    <property type="evidence" value="ECO:0007669"/>
    <property type="project" value="InterPro"/>
</dbReference>
<feature type="repeat" description="TPR" evidence="3">
    <location>
        <begin position="860"/>
        <end position="893"/>
    </location>
</feature>
<protein>
    <submittedName>
        <fullName evidence="4">Uncharacterized protein</fullName>
    </submittedName>
</protein>
<dbReference type="SUPFAM" id="SSF48452">
    <property type="entry name" value="TPR-like"/>
    <property type="match status" value="1"/>
</dbReference>
<keyword evidence="5" id="KW-1185">Reference proteome</keyword>
<gene>
    <name evidence="4" type="ORF">CYCCA115_LOCUS20261</name>
</gene>
<reference evidence="4" key="1">
    <citation type="submission" date="2023-08" db="EMBL/GenBank/DDBJ databases">
        <authorList>
            <person name="Audoor S."/>
            <person name="Bilcke G."/>
        </authorList>
    </citation>
    <scope>NUCLEOTIDE SEQUENCE</scope>
</reference>
<dbReference type="Gene3D" id="1.25.40.10">
    <property type="entry name" value="Tetratricopeptide repeat domain"/>
    <property type="match status" value="2"/>
</dbReference>
<name>A0AAD2G6T2_9STRA</name>
<evidence type="ECO:0000256" key="3">
    <source>
        <dbReference type="PROSITE-ProRule" id="PRU00339"/>
    </source>
</evidence>
<dbReference type="PROSITE" id="PS50005">
    <property type="entry name" value="TPR"/>
    <property type="match status" value="1"/>
</dbReference>